<feature type="compositionally biased region" description="Basic and acidic residues" evidence="3">
    <location>
        <begin position="1"/>
        <end position="11"/>
    </location>
</feature>
<evidence type="ECO:0000313" key="6">
    <source>
        <dbReference type="Proteomes" id="UP000267128"/>
    </source>
</evidence>
<feature type="transmembrane region" description="Helical" evidence="4">
    <location>
        <begin position="60"/>
        <end position="80"/>
    </location>
</feature>
<evidence type="ECO:0000256" key="2">
    <source>
        <dbReference type="ARBA" id="ARBA00023136"/>
    </source>
</evidence>
<dbReference type="GO" id="GO:0016020">
    <property type="term" value="C:membrane"/>
    <property type="evidence" value="ECO:0007669"/>
    <property type="project" value="UniProtKB-SubCell"/>
</dbReference>
<evidence type="ECO:0000256" key="3">
    <source>
        <dbReference type="SAM" id="MobiDB-lite"/>
    </source>
</evidence>
<dbReference type="Proteomes" id="UP000267128">
    <property type="component" value="Unassembled WGS sequence"/>
</dbReference>
<comment type="subcellular location">
    <subcellularLocation>
        <location evidence="1">Membrane</location>
    </subcellularLocation>
</comment>
<dbReference type="AlphaFoldDB" id="A0A3N0CG54"/>
<feature type="region of interest" description="Disordered" evidence="3">
    <location>
        <begin position="1"/>
        <end position="53"/>
    </location>
</feature>
<dbReference type="PANTHER" id="PTHR37042:SF4">
    <property type="entry name" value="OUTER MEMBRANE PROTEIN RV1973"/>
    <property type="match status" value="1"/>
</dbReference>
<evidence type="ECO:0000256" key="1">
    <source>
        <dbReference type="ARBA" id="ARBA00004370"/>
    </source>
</evidence>
<comment type="caution">
    <text evidence="5">The sequence shown here is derived from an EMBL/GenBank/DDBJ whole genome shotgun (WGS) entry which is preliminary data.</text>
</comment>
<accession>A0A3N0CG54</accession>
<keyword evidence="2 4" id="KW-0472">Membrane</keyword>
<keyword evidence="6" id="KW-1185">Reference proteome</keyword>
<dbReference type="OrthoDB" id="3472661at2"/>
<protein>
    <recommendedName>
        <fullName evidence="7">Mce-associated membrane protein</fullName>
    </recommendedName>
</protein>
<reference evidence="5 6" key="1">
    <citation type="submission" date="2018-11" db="EMBL/GenBank/DDBJ databases">
        <authorList>
            <person name="Li F."/>
        </authorList>
    </citation>
    <scope>NUCLEOTIDE SEQUENCE [LARGE SCALE GENOMIC DNA]</scope>
    <source>
        <strain evidence="5 6">Gsoil 097</strain>
    </source>
</reference>
<dbReference type="EMBL" id="RJSE01000007">
    <property type="protein sequence ID" value="RNL62428.1"/>
    <property type="molecule type" value="Genomic_DNA"/>
</dbReference>
<keyword evidence="4" id="KW-0812">Transmembrane</keyword>
<sequence length="220" mass="23486">MTTEKPFEFRGRKGKAASDVELVETPVPASDVEPVETPQPASKGVEPVETPQPASKGAGFGTWLFLAAAVVAVVIAFTSWRSADGDPDRARGAARDLAMIQGIKAVETMNTMDHRDVEAGVKAWQGVSTGVLHDQLIAIDADQKKLLADQGKIATGRVVQAALTDLKGSTARMIVAVEVTVRDSETDAEPAVKRNRYAADLVLVKGTWKLEDLQQVAVKL</sequence>
<proteinExistence type="predicted"/>
<evidence type="ECO:0000256" key="4">
    <source>
        <dbReference type="SAM" id="Phobius"/>
    </source>
</evidence>
<evidence type="ECO:0000313" key="5">
    <source>
        <dbReference type="EMBL" id="RNL62428.1"/>
    </source>
</evidence>
<name>A0A3N0CG54_9ACTN</name>
<keyword evidence="4" id="KW-1133">Transmembrane helix</keyword>
<dbReference type="RefSeq" id="WP_123227724.1">
    <property type="nucleotide sequence ID" value="NZ_RJSE01000007.1"/>
</dbReference>
<gene>
    <name evidence="5" type="ORF">EFK50_11695</name>
</gene>
<organism evidence="5 6">
    <name type="scientific">Nocardioides marmoriginsengisoli</name>
    <dbReference type="NCBI Taxonomy" id="661483"/>
    <lineage>
        <taxon>Bacteria</taxon>
        <taxon>Bacillati</taxon>
        <taxon>Actinomycetota</taxon>
        <taxon>Actinomycetes</taxon>
        <taxon>Propionibacteriales</taxon>
        <taxon>Nocardioidaceae</taxon>
        <taxon>Nocardioides</taxon>
    </lineage>
</organism>
<dbReference type="PANTHER" id="PTHR37042">
    <property type="entry name" value="OUTER MEMBRANE PROTEIN RV1973"/>
    <property type="match status" value="1"/>
</dbReference>
<evidence type="ECO:0008006" key="7">
    <source>
        <dbReference type="Google" id="ProtNLM"/>
    </source>
</evidence>